<dbReference type="GO" id="GO:0008028">
    <property type="term" value="F:monocarboxylic acid transmembrane transporter activity"/>
    <property type="evidence" value="ECO:0000318"/>
    <property type="project" value="GO_Central"/>
</dbReference>
<dbReference type="Gene3D" id="1.20.1250.20">
    <property type="entry name" value="MFS general substrate transporter like domains"/>
    <property type="match status" value="1"/>
</dbReference>
<dbReference type="Proteomes" id="UP000007110">
    <property type="component" value="Unassembled WGS sequence"/>
</dbReference>
<dbReference type="PANTHER" id="PTHR11360:SF303">
    <property type="entry name" value="MAJOR FACILITATOR SUPERFAMILY (MFS) PROFILE DOMAIN-CONTAINING PROTEIN"/>
    <property type="match status" value="1"/>
</dbReference>
<dbReference type="OMA" id="NIVPMAF"/>
<evidence type="ECO:0000313" key="3">
    <source>
        <dbReference type="Proteomes" id="UP000007110"/>
    </source>
</evidence>
<feature type="transmembrane region" description="Helical" evidence="1">
    <location>
        <begin position="164"/>
        <end position="188"/>
    </location>
</feature>
<dbReference type="EnsemblMetazoa" id="XM_030973360">
    <property type="protein sequence ID" value="XP_030829220"/>
    <property type="gene ID" value="LOC100891139"/>
</dbReference>
<keyword evidence="3" id="KW-1185">Reference proteome</keyword>
<keyword evidence="1" id="KW-0812">Transmembrane</keyword>
<dbReference type="SUPFAM" id="SSF103473">
    <property type="entry name" value="MFS general substrate transporter"/>
    <property type="match status" value="1"/>
</dbReference>
<dbReference type="PANTHER" id="PTHR11360">
    <property type="entry name" value="MONOCARBOXYLATE TRANSPORTER"/>
    <property type="match status" value="1"/>
</dbReference>
<feature type="transmembrane region" description="Helical" evidence="1">
    <location>
        <begin position="266"/>
        <end position="286"/>
    </location>
</feature>
<reference evidence="2" key="2">
    <citation type="submission" date="2021-01" db="UniProtKB">
        <authorList>
            <consortium name="EnsemblMetazoa"/>
        </authorList>
    </citation>
    <scope>IDENTIFICATION</scope>
</reference>
<keyword evidence="1" id="KW-0472">Membrane</keyword>
<protein>
    <recommendedName>
        <fullName evidence="4">Monocarboxylate transporter</fullName>
    </recommendedName>
</protein>
<evidence type="ECO:0008006" key="4">
    <source>
        <dbReference type="Google" id="ProtNLM"/>
    </source>
</evidence>
<dbReference type="InterPro" id="IPR050327">
    <property type="entry name" value="Proton-linked_MCT"/>
</dbReference>
<reference evidence="3" key="1">
    <citation type="submission" date="2015-02" db="EMBL/GenBank/DDBJ databases">
        <title>Genome sequencing for Strongylocentrotus purpuratus.</title>
        <authorList>
            <person name="Murali S."/>
            <person name="Liu Y."/>
            <person name="Vee V."/>
            <person name="English A."/>
            <person name="Wang M."/>
            <person name="Skinner E."/>
            <person name="Han Y."/>
            <person name="Muzny D.M."/>
            <person name="Worley K.C."/>
            <person name="Gibbs R.A."/>
        </authorList>
    </citation>
    <scope>NUCLEOTIDE SEQUENCE</scope>
</reference>
<sequence>MGLSHEEYSLHWGFVVLAAKFCHWVIMTGLLKSFSIFIPHLVKLMGTSYAIIGLVCCMADSLGCLAAPLAAFISNRISRRLLGAVGAILCSGGVIGASFCTSITPFGICMAAIGLGNVFLLFTLTTNLHEHFPVKFDVINTISLIGSPCGAFITPVITENLLEIYGLSGTILILGGFSLNFMISALVLRPPRGRRRRKKKSDQEIEYIPVQKLDRDTDRGEAVDEANDLRETSTQSDTGDIQIKPKTTSLITHILDITNLSVLRRVPIFALLLFPNFLMMIVWMGWTLFLVPHAESLGISQAQAAYLAMLGGIGGITGLICTSVFLMFYPRVGLRLPAVTSLIGSIVFFLDLASSQYVFQAIHAFLVGFLVNHTIVYVLVCVKYALPDEDFAMGLGLAIFAYAVGNIRPILVKFTQYKKKAAMMKDRRRLKGSGISIQEDLTQTNHQILMKLVNHPKVEAAWSIDGRIMAALKTSEEGISMKRAFSSLRQVLNLVMS</sequence>
<dbReference type="InterPro" id="IPR011701">
    <property type="entry name" value="MFS"/>
</dbReference>
<name>A0A7M7ST00_STRPU</name>
<dbReference type="RefSeq" id="XP_030829220.1">
    <property type="nucleotide sequence ID" value="XM_030973360.1"/>
</dbReference>
<evidence type="ECO:0000313" key="2">
    <source>
        <dbReference type="EnsemblMetazoa" id="XP_030829220"/>
    </source>
</evidence>
<feature type="transmembrane region" description="Helical" evidence="1">
    <location>
        <begin position="81"/>
        <end position="99"/>
    </location>
</feature>
<feature type="transmembrane region" description="Helical" evidence="1">
    <location>
        <begin position="392"/>
        <end position="411"/>
    </location>
</feature>
<dbReference type="Pfam" id="PF07690">
    <property type="entry name" value="MFS_1"/>
    <property type="match status" value="1"/>
</dbReference>
<dbReference type="GeneID" id="100891139"/>
<proteinExistence type="predicted"/>
<keyword evidence="1" id="KW-1133">Transmembrane helix</keyword>
<dbReference type="InterPro" id="IPR036259">
    <property type="entry name" value="MFS_trans_sf"/>
</dbReference>
<feature type="transmembrane region" description="Helical" evidence="1">
    <location>
        <begin position="336"/>
        <end position="355"/>
    </location>
</feature>
<dbReference type="AlphaFoldDB" id="A0A7M7ST00"/>
<evidence type="ECO:0000256" key="1">
    <source>
        <dbReference type="SAM" id="Phobius"/>
    </source>
</evidence>
<organism evidence="2 3">
    <name type="scientific">Strongylocentrotus purpuratus</name>
    <name type="common">Purple sea urchin</name>
    <dbReference type="NCBI Taxonomy" id="7668"/>
    <lineage>
        <taxon>Eukaryota</taxon>
        <taxon>Metazoa</taxon>
        <taxon>Echinodermata</taxon>
        <taxon>Eleutherozoa</taxon>
        <taxon>Echinozoa</taxon>
        <taxon>Echinoidea</taxon>
        <taxon>Euechinoidea</taxon>
        <taxon>Echinacea</taxon>
        <taxon>Camarodonta</taxon>
        <taxon>Echinidea</taxon>
        <taxon>Strongylocentrotidae</taxon>
        <taxon>Strongylocentrotus</taxon>
    </lineage>
</organism>
<feature type="transmembrane region" description="Helical" evidence="1">
    <location>
        <begin position="51"/>
        <end position="74"/>
    </location>
</feature>
<dbReference type="KEGG" id="spu:100891139"/>
<feature type="transmembrane region" description="Helical" evidence="1">
    <location>
        <begin position="361"/>
        <end position="380"/>
    </location>
</feature>
<dbReference type="GO" id="GO:0005886">
    <property type="term" value="C:plasma membrane"/>
    <property type="evidence" value="ECO:0000318"/>
    <property type="project" value="GO_Central"/>
</dbReference>
<dbReference type="InParanoid" id="A0A7M7ST00"/>
<feature type="transmembrane region" description="Helical" evidence="1">
    <location>
        <begin position="12"/>
        <end position="31"/>
    </location>
</feature>
<feature type="transmembrane region" description="Helical" evidence="1">
    <location>
        <begin position="306"/>
        <end position="329"/>
    </location>
</feature>
<feature type="transmembrane region" description="Helical" evidence="1">
    <location>
        <begin position="105"/>
        <end position="126"/>
    </location>
</feature>
<dbReference type="OrthoDB" id="6499973at2759"/>
<accession>A0A7M7ST00</accession>
<feature type="transmembrane region" description="Helical" evidence="1">
    <location>
        <begin position="138"/>
        <end position="158"/>
    </location>
</feature>